<feature type="non-terminal residue" evidence="1">
    <location>
        <position position="50"/>
    </location>
</feature>
<gene>
    <name evidence="1" type="ORF">ACAOBT_LOCUS4852</name>
</gene>
<protein>
    <submittedName>
        <fullName evidence="1">Uncharacterized protein</fullName>
    </submittedName>
</protein>
<accession>A0A9P0JXE1</accession>
<comment type="caution">
    <text evidence="1">The sequence shown here is derived from an EMBL/GenBank/DDBJ whole genome shotgun (WGS) entry which is preliminary data.</text>
</comment>
<dbReference type="AlphaFoldDB" id="A0A9P0JXE1"/>
<dbReference type="EMBL" id="CAKOFQ010006703">
    <property type="protein sequence ID" value="CAH1962787.1"/>
    <property type="molecule type" value="Genomic_DNA"/>
</dbReference>
<evidence type="ECO:0000313" key="2">
    <source>
        <dbReference type="Proteomes" id="UP001152888"/>
    </source>
</evidence>
<proteinExistence type="predicted"/>
<reference evidence="1" key="1">
    <citation type="submission" date="2022-03" db="EMBL/GenBank/DDBJ databases">
        <authorList>
            <person name="Sayadi A."/>
        </authorList>
    </citation>
    <scope>NUCLEOTIDE SEQUENCE</scope>
</reference>
<organism evidence="1 2">
    <name type="scientific">Acanthoscelides obtectus</name>
    <name type="common">Bean weevil</name>
    <name type="synonym">Bruchus obtectus</name>
    <dbReference type="NCBI Taxonomy" id="200917"/>
    <lineage>
        <taxon>Eukaryota</taxon>
        <taxon>Metazoa</taxon>
        <taxon>Ecdysozoa</taxon>
        <taxon>Arthropoda</taxon>
        <taxon>Hexapoda</taxon>
        <taxon>Insecta</taxon>
        <taxon>Pterygota</taxon>
        <taxon>Neoptera</taxon>
        <taxon>Endopterygota</taxon>
        <taxon>Coleoptera</taxon>
        <taxon>Polyphaga</taxon>
        <taxon>Cucujiformia</taxon>
        <taxon>Chrysomeloidea</taxon>
        <taxon>Chrysomelidae</taxon>
        <taxon>Bruchinae</taxon>
        <taxon>Bruchini</taxon>
        <taxon>Acanthoscelides</taxon>
    </lineage>
</organism>
<evidence type="ECO:0000313" key="1">
    <source>
        <dbReference type="EMBL" id="CAH1962787.1"/>
    </source>
</evidence>
<dbReference type="OrthoDB" id="10264505at2759"/>
<dbReference type="Proteomes" id="UP001152888">
    <property type="component" value="Unassembled WGS sequence"/>
</dbReference>
<sequence>MKLNQPKIVYTVIPKSTIYCLSITNDNDNTHVYCYCFCLFYSFLDIGVIS</sequence>
<name>A0A9P0JXE1_ACAOB</name>
<keyword evidence="2" id="KW-1185">Reference proteome</keyword>